<dbReference type="SUPFAM" id="SSF56784">
    <property type="entry name" value="HAD-like"/>
    <property type="match status" value="1"/>
</dbReference>
<dbReference type="Pfam" id="PF00702">
    <property type="entry name" value="Hydrolase"/>
    <property type="match status" value="1"/>
</dbReference>
<dbReference type="InterPro" id="IPR036412">
    <property type="entry name" value="HAD-like_sf"/>
</dbReference>
<name>A0ABT4AUW8_9ACTN</name>
<sequence length="225" mass="23391">MELPAYVDAVVFDCDGLLVDTETSWTRAETAIFAEHGHGFGPEQKQIVIGKTLEAAGTAMAGYFGRPGEGPALARRLHDLVAVELAGGADPLPGARELVLMLRDRVPVAVASNSPRAFVDAALASAGLDDLFAVVLSAGDVEQPKPAPDLYLAACARLDARPARTVTFEDSRTGAASARAAGTVVVGVPSLAGVELEVDVVFATLADPVLVRWAGQVRESKKSST</sequence>
<dbReference type="Gene3D" id="1.10.150.240">
    <property type="entry name" value="Putative phosphatase, domain 2"/>
    <property type="match status" value="1"/>
</dbReference>
<evidence type="ECO:0000313" key="2">
    <source>
        <dbReference type="Proteomes" id="UP001151002"/>
    </source>
</evidence>
<dbReference type="SFLD" id="SFLDG01129">
    <property type="entry name" value="C1.5:_HAD__Beta-PGM__Phosphata"/>
    <property type="match status" value="1"/>
</dbReference>
<dbReference type="SFLD" id="SFLDS00003">
    <property type="entry name" value="Haloacid_Dehalogenase"/>
    <property type="match status" value="1"/>
</dbReference>
<dbReference type="PANTHER" id="PTHR18901">
    <property type="entry name" value="2-DEOXYGLUCOSE-6-PHOSPHATE PHOSPHATASE 2"/>
    <property type="match status" value="1"/>
</dbReference>
<proteinExistence type="predicted"/>
<dbReference type="InterPro" id="IPR023214">
    <property type="entry name" value="HAD_sf"/>
</dbReference>
<gene>
    <name evidence="1" type="ORF">OWR29_03970</name>
</gene>
<dbReference type="InterPro" id="IPR023198">
    <property type="entry name" value="PGP-like_dom2"/>
</dbReference>
<evidence type="ECO:0000313" key="1">
    <source>
        <dbReference type="EMBL" id="MCY1137143.1"/>
    </source>
</evidence>
<protein>
    <submittedName>
        <fullName evidence="1">HAD family phosphatase</fullName>
    </submittedName>
</protein>
<dbReference type="Gene3D" id="3.40.50.1000">
    <property type="entry name" value="HAD superfamily/HAD-like"/>
    <property type="match status" value="1"/>
</dbReference>
<reference evidence="1" key="1">
    <citation type="submission" date="2022-11" db="EMBL/GenBank/DDBJ databases">
        <authorList>
            <person name="Somphong A."/>
            <person name="Phongsopitanun W."/>
        </authorList>
    </citation>
    <scope>NUCLEOTIDE SEQUENCE</scope>
    <source>
        <strain evidence="1">Pm04-4</strain>
    </source>
</reference>
<comment type="caution">
    <text evidence="1">The sequence shown here is derived from an EMBL/GenBank/DDBJ whole genome shotgun (WGS) entry which is preliminary data.</text>
</comment>
<dbReference type="Proteomes" id="UP001151002">
    <property type="component" value="Unassembled WGS sequence"/>
</dbReference>
<dbReference type="EMBL" id="JAPNTZ010000001">
    <property type="protein sequence ID" value="MCY1137143.1"/>
    <property type="molecule type" value="Genomic_DNA"/>
</dbReference>
<organism evidence="1 2">
    <name type="scientific">Paractinoplanes pyxinae</name>
    <dbReference type="NCBI Taxonomy" id="2997416"/>
    <lineage>
        <taxon>Bacteria</taxon>
        <taxon>Bacillati</taxon>
        <taxon>Actinomycetota</taxon>
        <taxon>Actinomycetes</taxon>
        <taxon>Micromonosporales</taxon>
        <taxon>Micromonosporaceae</taxon>
        <taxon>Paractinoplanes</taxon>
    </lineage>
</organism>
<keyword evidence="2" id="KW-1185">Reference proteome</keyword>
<dbReference type="InterPro" id="IPR006439">
    <property type="entry name" value="HAD-SF_hydro_IA"/>
</dbReference>
<dbReference type="PRINTS" id="PR00413">
    <property type="entry name" value="HADHALOGNASE"/>
</dbReference>
<dbReference type="NCBIfam" id="TIGR01509">
    <property type="entry name" value="HAD-SF-IA-v3"/>
    <property type="match status" value="1"/>
</dbReference>
<dbReference type="RefSeq" id="WP_267560973.1">
    <property type="nucleotide sequence ID" value="NZ_JAPNTZ010000001.1"/>
</dbReference>
<accession>A0ABT4AUW8</accession>
<dbReference type="PANTHER" id="PTHR18901:SF38">
    <property type="entry name" value="PSEUDOURIDINE-5'-PHOSPHATASE"/>
    <property type="match status" value="1"/>
</dbReference>